<sequence length="641" mass="72248">MAAVAEAPGTGVPLPAQVQANPITKKLNKILDSKIETDQELLDALETVSPFLTENTLQRRRNLRRDLEQRSLETNIRFLNSFRKVRDAVEGVTKDVDEMSKCCEAMTNRLRATKEQTRDLLNQTTSLQNQSKRVEKRAEIVTAFLGAFQLKPEEAKALRGTADGGIDRNFFPALNRVREIHADCKQLLRTSQHAAALEIMEKMAAAHEAAYELLYRWIQRECRLLNVDFVDLNPLLYQAFEAMQERPVLFKYSLDEYNTARRSHVVRAFIDALTRGGPGGVPKPIELLSHDPLRYVGDMLAWVHQAMASERETLQTLLKACKPEVLEEYVLPVLSHITEGLCRPFKVRVEQALSSENQPVALYRLSNLFTFYANTIRASLQEDAALIRSIEELKELTLNMFFSALNSSVQRMLEKIVPPDTDLLPVQGVHQILLMLRDVLESHDAALVTVTDKKENFTRIFATVLDPMLQTLLVSATQLSPLDVAVYMLNCLSSIYSVISLYQYTDDRLEMIKAQMEANEDVLVSEQATAILKRTGMIDLYSKAAAHQPKQGPLSAISGMEAPIISSALGKFDVFLAKPDSYQMQQCSYLTSAKLRASVQKRTIENVLAAYGILYAKLIEPANNYPQLPLKSFDQVRELLV</sequence>
<evidence type="ECO:0000256" key="3">
    <source>
        <dbReference type="ARBA" id="ARBA00011023"/>
    </source>
</evidence>
<dbReference type="GO" id="GO:0015031">
    <property type="term" value="P:protein transport"/>
    <property type="evidence" value="ECO:0007669"/>
    <property type="project" value="UniProtKB-KW"/>
</dbReference>
<keyword evidence="8 11" id="KW-0333">Golgi apparatus</keyword>
<evidence type="ECO:0000313" key="14">
    <source>
        <dbReference type="Proteomes" id="UP000887566"/>
    </source>
</evidence>
<dbReference type="Proteomes" id="UP000887566">
    <property type="component" value="Unplaced"/>
</dbReference>
<evidence type="ECO:0000256" key="6">
    <source>
        <dbReference type="ARBA" id="ARBA00022448"/>
    </source>
</evidence>
<comment type="subcellular location">
    <subcellularLocation>
        <location evidence="2 11">Golgi apparatus membrane</location>
        <topology evidence="2 11">Peripheral membrane protein</topology>
    </subcellularLocation>
</comment>
<keyword evidence="7 11" id="KW-0653">Protein transport</keyword>
<evidence type="ECO:0000256" key="7">
    <source>
        <dbReference type="ARBA" id="ARBA00022927"/>
    </source>
</evidence>
<evidence type="ECO:0000256" key="11">
    <source>
        <dbReference type="RuleBase" id="RU365075"/>
    </source>
</evidence>
<dbReference type="InterPro" id="IPR048368">
    <property type="entry name" value="COG6_N"/>
</dbReference>
<feature type="domain" description="Conserved oligomeric complex COG6 N-terminal" evidence="12">
    <location>
        <begin position="49"/>
        <end position="160"/>
    </location>
</feature>
<name>A0A914VX22_9BILA</name>
<evidence type="ECO:0000256" key="8">
    <source>
        <dbReference type="ARBA" id="ARBA00023034"/>
    </source>
</evidence>
<comment type="similarity">
    <text evidence="3 11">Belongs to the COG6 family.</text>
</comment>
<comment type="subunit">
    <text evidence="4">Component of the conserved oligomeric Golgi complex which is composed of eight different subunits and is required for normal Golgi morphology and localization.</text>
</comment>
<proteinExistence type="inferred from homology"/>
<dbReference type="GO" id="GO:0017119">
    <property type="term" value="C:Golgi transport complex"/>
    <property type="evidence" value="ECO:0007669"/>
    <property type="project" value="UniProtKB-UniRule"/>
</dbReference>
<reference evidence="15" key="1">
    <citation type="submission" date="2022-11" db="UniProtKB">
        <authorList>
            <consortium name="WormBaseParasite"/>
        </authorList>
    </citation>
    <scope>IDENTIFICATION</scope>
</reference>
<accession>A0A914VX22</accession>
<dbReference type="PANTHER" id="PTHR21506">
    <property type="entry name" value="COMPONENT OF OLIGOMERIC GOLGI COMPLEX 6"/>
    <property type="match status" value="1"/>
</dbReference>
<dbReference type="SMART" id="SM01087">
    <property type="entry name" value="COG6"/>
    <property type="match status" value="1"/>
</dbReference>
<dbReference type="InterPro" id="IPR048369">
    <property type="entry name" value="COG6_C"/>
</dbReference>
<evidence type="ECO:0000256" key="1">
    <source>
        <dbReference type="ARBA" id="ARBA00003627"/>
    </source>
</evidence>
<evidence type="ECO:0000313" key="15">
    <source>
        <dbReference type="WBParaSite" id="PSAMB.scaffold2565size22532.g18299.t1"/>
    </source>
</evidence>
<dbReference type="GO" id="GO:0006891">
    <property type="term" value="P:intra-Golgi vesicle-mediated transport"/>
    <property type="evidence" value="ECO:0007669"/>
    <property type="project" value="UniProtKB-UniRule"/>
</dbReference>
<dbReference type="InterPro" id="IPR010490">
    <property type="entry name" value="COG6"/>
</dbReference>
<dbReference type="Pfam" id="PF06419">
    <property type="entry name" value="COG6_N"/>
    <property type="match status" value="1"/>
</dbReference>
<dbReference type="PANTHER" id="PTHR21506:SF0">
    <property type="entry name" value="CONSERVED OLIGOMERIC GOLGI COMPLEX SUBUNIT 6"/>
    <property type="match status" value="1"/>
</dbReference>
<keyword evidence="6 11" id="KW-0813">Transport</keyword>
<evidence type="ECO:0000256" key="4">
    <source>
        <dbReference type="ARBA" id="ARBA00011166"/>
    </source>
</evidence>
<evidence type="ECO:0000256" key="10">
    <source>
        <dbReference type="ARBA" id="ARBA00031348"/>
    </source>
</evidence>
<dbReference type="Pfam" id="PF20653">
    <property type="entry name" value="COG6_C"/>
    <property type="match status" value="1"/>
</dbReference>
<feature type="domain" description="Conserved Oligomeric Golgi complex subunit 6 C-terminal" evidence="13">
    <location>
        <begin position="194"/>
        <end position="628"/>
    </location>
</feature>
<evidence type="ECO:0000259" key="13">
    <source>
        <dbReference type="Pfam" id="PF20653"/>
    </source>
</evidence>
<dbReference type="WBParaSite" id="PSAMB.scaffold2565size22532.g18299.t1">
    <property type="protein sequence ID" value="PSAMB.scaffold2565size22532.g18299.t1"/>
    <property type="gene ID" value="PSAMB.scaffold2565size22532.g18299"/>
</dbReference>
<evidence type="ECO:0000259" key="12">
    <source>
        <dbReference type="Pfam" id="PF06419"/>
    </source>
</evidence>
<dbReference type="GO" id="GO:0000139">
    <property type="term" value="C:Golgi membrane"/>
    <property type="evidence" value="ECO:0007669"/>
    <property type="project" value="UniProtKB-SubCell"/>
</dbReference>
<keyword evidence="9 11" id="KW-0472">Membrane</keyword>
<evidence type="ECO:0000256" key="2">
    <source>
        <dbReference type="ARBA" id="ARBA00004395"/>
    </source>
</evidence>
<comment type="function">
    <text evidence="1 11">Required for normal Golgi function.</text>
</comment>
<evidence type="ECO:0000256" key="5">
    <source>
        <dbReference type="ARBA" id="ARBA00020973"/>
    </source>
</evidence>
<dbReference type="AlphaFoldDB" id="A0A914VX22"/>
<evidence type="ECO:0000256" key="9">
    <source>
        <dbReference type="ARBA" id="ARBA00023136"/>
    </source>
</evidence>
<protein>
    <recommendedName>
        <fullName evidence="5 11">Conserved oligomeric Golgi complex subunit 6</fullName>
        <shortName evidence="11">COG complex subunit 6</shortName>
    </recommendedName>
    <alternativeName>
        <fullName evidence="10 11">Component of oligomeric Golgi complex 6</fullName>
    </alternativeName>
</protein>
<keyword evidence="14" id="KW-1185">Reference proteome</keyword>
<organism evidence="14 15">
    <name type="scientific">Plectus sambesii</name>
    <dbReference type="NCBI Taxonomy" id="2011161"/>
    <lineage>
        <taxon>Eukaryota</taxon>
        <taxon>Metazoa</taxon>
        <taxon>Ecdysozoa</taxon>
        <taxon>Nematoda</taxon>
        <taxon>Chromadorea</taxon>
        <taxon>Plectida</taxon>
        <taxon>Plectina</taxon>
        <taxon>Plectoidea</taxon>
        <taxon>Plectidae</taxon>
        <taxon>Plectus</taxon>
    </lineage>
</organism>